<keyword evidence="9" id="KW-1185">Reference proteome</keyword>
<evidence type="ECO:0000256" key="4">
    <source>
        <dbReference type="ARBA" id="ARBA00022989"/>
    </source>
</evidence>
<comment type="similarity">
    <text evidence="2">Belongs to the TMEM151 family.</text>
</comment>
<keyword evidence="4 7" id="KW-1133">Transmembrane helix</keyword>
<dbReference type="PANTHER" id="PTHR31893">
    <property type="entry name" value="TRANSMEMBRANE PROTEIN 151 HOMOLOG"/>
    <property type="match status" value="1"/>
</dbReference>
<evidence type="ECO:0000256" key="5">
    <source>
        <dbReference type="ARBA" id="ARBA00023136"/>
    </source>
</evidence>
<comment type="subcellular location">
    <subcellularLocation>
        <location evidence="1">Membrane</location>
        <topology evidence="1">Multi-pass membrane protein</topology>
    </subcellularLocation>
</comment>
<reference evidence="8" key="1">
    <citation type="journal article" date="2023" name="Mol. Biol. Evol.">
        <title>Third-Generation Sequencing Reveals the Adaptive Role of the Epigenome in Three Deep-Sea Polychaetes.</title>
        <authorList>
            <person name="Perez M."/>
            <person name="Aroh O."/>
            <person name="Sun Y."/>
            <person name="Lan Y."/>
            <person name="Juniper S.K."/>
            <person name="Young C.R."/>
            <person name="Angers B."/>
            <person name="Qian P.Y."/>
        </authorList>
    </citation>
    <scope>NUCLEOTIDE SEQUENCE</scope>
    <source>
        <strain evidence="8">P08H-3</strain>
    </source>
</reference>
<protein>
    <recommendedName>
        <fullName evidence="10">Transmembrane protein 151B</fullName>
    </recommendedName>
</protein>
<keyword evidence="3 7" id="KW-0812">Transmembrane</keyword>
<evidence type="ECO:0000256" key="3">
    <source>
        <dbReference type="ARBA" id="ARBA00022692"/>
    </source>
</evidence>
<dbReference type="Pfam" id="PF14857">
    <property type="entry name" value="TMEM151"/>
    <property type="match status" value="1"/>
</dbReference>
<dbReference type="AlphaFoldDB" id="A0AAD9JFN9"/>
<evidence type="ECO:0008006" key="10">
    <source>
        <dbReference type="Google" id="ProtNLM"/>
    </source>
</evidence>
<evidence type="ECO:0000256" key="2">
    <source>
        <dbReference type="ARBA" id="ARBA00009583"/>
    </source>
</evidence>
<keyword evidence="5 7" id="KW-0472">Membrane</keyword>
<sequence>MSAIAWCRLSVVTGIVTIYTLPYQRTGRASPCEDGYVYIPVAFVVMLYLVYLVECWHCHTRLQLQCKVDVNTVYERIQAMREATPIVWWKAICYHYVRRTRQVTRYRNGDAFTTTQVYYERVNSQTASSCFNFASCGMKDVSKHLSCLEHYPATKIRFTKGFAFSAYDAEQEFEEQRTQFFRSYEHLDDYMETREGLDLMNVNFKEYIIAFADPDNLPWYVSQAVFWIASFLLLSWPLRVLIEYKTAYVHFHVHKMFGSNYPDSTPCPGQMTRVSTMESSELEMNIRNNYTIVPSYSEALLMESASGGDRSQNYGTVCPTNSNNLPLVHLGNSICISPSVNSPYVSGSIQTGSDQARPGSSQNVRSNGYVPLSERSTSGYNINNSSSDTLTGVQRRQRRRRRRKRRRRQSYTDAILGISDNEAFDGNCSADVRQAVGSPTPTNSTPESLSERDSLTLPSRESSMELVDSEGADLSSNGHDLFGVNDCQLLKLADKLDTEHKEGGVRPLGGLPKLAGRPLSTISAASPPEAPPAYELALAMRSAAVTASAAVSTCVSMAEPLTRRTNLPTTRSRVPTYQHEHTESTINETGTEPPIRLMETSL</sequence>
<feature type="region of interest" description="Disordered" evidence="6">
    <location>
        <begin position="571"/>
        <end position="593"/>
    </location>
</feature>
<feature type="transmembrane region" description="Helical" evidence="7">
    <location>
        <begin position="6"/>
        <end position="23"/>
    </location>
</feature>
<dbReference type="InterPro" id="IPR026767">
    <property type="entry name" value="Tmem151"/>
</dbReference>
<organism evidence="8 9">
    <name type="scientific">Paralvinella palmiformis</name>
    <dbReference type="NCBI Taxonomy" id="53620"/>
    <lineage>
        <taxon>Eukaryota</taxon>
        <taxon>Metazoa</taxon>
        <taxon>Spiralia</taxon>
        <taxon>Lophotrochozoa</taxon>
        <taxon>Annelida</taxon>
        <taxon>Polychaeta</taxon>
        <taxon>Sedentaria</taxon>
        <taxon>Canalipalpata</taxon>
        <taxon>Terebellida</taxon>
        <taxon>Terebelliformia</taxon>
        <taxon>Alvinellidae</taxon>
        <taxon>Paralvinella</taxon>
    </lineage>
</organism>
<feature type="transmembrane region" description="Helical" evidence="7">
    <location>
        <begin position="35"/>
        <end position="53"/>
    </location>
</feature>
<dbReference type="PANTHER" id="PTHR31893:SF5">
    <property type="entry name" value="TRANSMEMBRANE PROTEIN 151 HOMOLOG"/>
    <property type="match status" value="1"/>
</dbReference>
<evidence type="ECO:0000256" key="7">
    <source>
        <dbReference type="SAM" id="Phobius"/>
    </source>
</evidence>
<evidence type="ECO:0000313" key="9">
    <source>
        <dbReference type="Proteomes" id="UP001208570"/>
    </source>
</evidence>
<evidence type="ECO:0000256" key="1">
    <source>
        <dbReference type="ARBA" id="ARBA00004141"/>
    </source>
</evidence>
<feature type="compositionally biased region" description="Polar residues" evidence="6">
    <location>
        <begin position="346"/>
        <end position="366"/>
    </location>
</feature>
<gene>
    <name evidence="8" type="ORF">LSH36_351g01008</name>
</gene>
<dbReference type="GO" id="GO:0016020">
    <property type="term" value="C:membrane"/>
    <property type="evidence" value="ECO:0007669"/>
    <property type="project" value="UniProtKB-SubCell"/>
</dbReference>
<feature type="compositionally biased region" description="Basic residues" evidence="6">
    <location>
        <begin position="395"/>
        <end position="409"/>
    </location>
</feature>
<feature type="compositionally biased region" description="Polar residues" evidence="6">
    <location>
        <begin position="374"/>
        <end position="392"/>
    </location>
</feature>
<feature type="region of interest" description="Disordered" evidence="6">
    <location>
        <begin position="432"/>
        <end position="461"/>
    </location>
</feature>
<feature type="compositionally biased region" description="Polar residues" evidence="6">
    <location>
        <begin position="437"/>
        <end position="448"/>
    </location>
</feature>
<comment type="caution">
    <text evidence="8">The sequence shown here is derived from an EMBL/GenBank/DDBJ whole genome shotgun (WGS) entry which is preliminary data.</text>
</comment>
<dbReference type="EMBL" id="JAODUP010000351">
    <property type="protein sequence ID" value="KAK2151783.1"/>
    <property type="molecule type" value="Genomic_DNA"/>
</dbReference>
<evidence type="ECO:0000256" key="6">
    <source>
        <dbReference type="SAM" id="MobiDB-lite"/>
    </source>
</evidence>
<evidence type="ECO:0000313" key="8">
    <source>
        <dbReference type="EMBL" id="KAK2151783.1"/>
    </source>
</evidence>
<accession>A0AAD9JFN9</accession>
<proteinExistence type="inferred from homology"/>
<dbReference type="Proteomes" id="UP001208570">
    <property type="component" value="Unassembled WGS sequence"/>
</dbReference>
<name>A0AAD9JFN9_9ANNE</name>
<feature type="region of interest" description="Disordered" evidence="6">
    <location>
        <begin position="346"/>
        <end position="414"/>
    </location>
</feature>